<dbReference type="InterPro" id="IPR050090">
    <property type="entry name" value="Tyrosine_recombinase_XerCD"/>
</dbReference>
<dbReference type="SUPFAM" id="SSF56349">
    <property type="entry name" value="DNA breaking-rejoining enzymes"/>
    <property type="match status" value="1"/>
</dbReference>
<protein>
    <submittedName>
        <fullName evidence="5">Integrase</fullName>
    </submittedName>
</protein>
<dbReference type="AlphaFoldDB" id="A0A2T4HUT8"/>
<dbReference type="EMBL" id="PHHF01000052">
    <property type="protein sequence ID" value="PTD19573.1"/>
    <property type="molecule type" value="Genomic_DNA"/>
</dbReference>
<keyword evidence="2" id="KW-0233">DNA recombination</keyword>
<dbReference type="RefSeq" id="WP_107395153.1">
    <property type="nucleotide sequence ID" value="NZ_PHHF01000052.1"/>
</dbReference>
<evidence type="ECO:0000256" key="1">
    <source>
        <dbReference type="ARBA" id="ARBA00022908"/>
    </source>
</evidence>
<dbReference type="Proteomes" id="UP000241206">
    <property type="component" value="Unassembled WGS sequence"/>
</dbReference>
<feature type="domain" description="Tyr recombinase" evidence="4">
    <location>
        <begin position="10"/>
        <end position="182"/>
    </location>
</feature>
<keyword evidence="1" id="KW-0229">DNA integration</keyword>
<dbReference type="GO" id="GO:0006310">
    <property type="term" value="P:DNA recombination"/>
    <property type="evidence" value="ECO:0007669"/>
    <property type="project" value="UniProtKB-KW"/>
</dbReference>
<dbReference type="PROSITE" id="PS51898">
    <property type="entry name" value="TYR_RECOMBINASE"/>
    <property type="match status" value="1"/>
</dbReference>
<reference evidence="5 6" key="1">
    <citation type="submission" date="2017-11" db="EMBL/GenBank/DDBJ databases">
        <title>Sphingomonas oleivorans sp. nov., isolated from oil-contaminated soil.</title>
        <authorList>
            <person name="Wang L."/>
            <person name="Chen L."/>
        </authorList>
    </citation>
    <scope>NUCLEOTIDE SEQUENCE [LARGE SCALE GENOMIC DNA]</scope>
    <source>
        <strain evidence="5 6">K101</strain>
    </source>
</reference>
<comment type="caution">
    <text evidence="5">The sequence shown here is derived from an EMBL/GenBank/DDBJ whole genome shotgun (WGS) entry which is preliminary data.</text>
</comment>
<dbReference type="GO" id="GO:0015074">
    <property type="term" value="P:DNA integration"/>
    <property type="evidence" value="ECO:0007669"/>
    <property type="project" value="UniProtKB-KW"/>
</dbReference>
<dbReference type="PANTHER" id="PTHR30349:SF64">
    <property type="entry name" value="PROPHAGE INTEGRASE INTD-RELATED"/>
    <property type="match status" value="1"/>
</dbReference>
<dbReference type="InterPro" id="IPR013762">
    <property type="entry name" value="Integrase-like_cat_sf"/>
</dbReference>
<dbReference type="InterPro" id="IPR011010">
    <property type="entry name" value="DNA_brk_join_enz"/>
</dbReference>
<dbReference type="GO" id="GO:0003677">
    <property type="term" value="F:DNA binding"/>
    <property type="evidence" value="ECO:0007669"/>
    <property type="project" value="InterPro"/>
</dbReference>
<evidence type="ECO:0000313" key="5">
    <source>
        <dbReference type="EMBL" id="PTD19573.1"/>
    </source>
</evidence>
<proteinExistence type="predicted"/>
<evidence type="ECO:0000256" key="2">
    <source>
        <dbReference type="ARBA" id="ARBA00023172"/>
    </source>
</evidence>
<name>A0A2T4HUT8_9SPHN</name>
<evidence type="ECO:0000256" key="3">
    <source>
        <dbReference type="SAM" id="MobiDB-lite"/>
    </source>
</evidence>
<gene>
    <name evidence="5" type="ORF">CV103_12950</name>
</gene>
<dbReference type="Pfam" id="PF00589">
    <property type="entry name" value="Phage_integrase"/>
    <property type="match status" value="1"/>
</dbReference>
<dbReference type="PANTHER" id="PTHR30349">
    <property type="entry name" value="PHAGE INTEGRASE-RELATED"/>
    <property type="match status" value="1"/>
</dbReference>
<feature type="region of interest" description="Disordered" evidence="3">
    <location>
        <begin position="191"/>
        <end position="220"/>
    </location>
</feature>
<keyword evidence="6" id="KW-1185">Reference proteome</keyword>
<organism evidence="5 6">
    <name type="scientific">Edaphosphingomonas fennica</name>
    <dbReference type="NCBI Taxonomy" id="114404"/>
    <lineage>
        <taxon>Bacteria</taxon>
        <taxon>Pseudomonadati</taxon>
        <taxon>Pseudomonadota</taxon>
        <taxon>Alphaproteobacteria</taxon>
        <taxon>Sphingomonadales</taxon>
        <taxon>Rhizorhabdaceae</taxon>
        <taxon>Edaphosphingomonas</taxon>
    </lineage>
</organism>
<dbReference type="InterPro" id="IPR002104">
    <property type="entry name" value="Integrase_catalytic"/>
</dbReference>
<evidence type="ECO:0000313" key="6">
    <source>
        <dbReference type="Proteomes" id="UP000241206"/>
    </source>
</evidence>
<dbReference type="Gene3D" id="1.10.443.10">
    <property type="entry name" value="Intergrase catalytic core"/>
    <property type="match status" value="1"/>
</dbReference>
<accession>A0A2T4HUT8</accession>
<dbReference type="CDD" id="cd00397">
    <property type="entry name" value="DNA_BRE_C"/>
    <property type="match status" value="1"/>
</dbReference>
<sequence>MLWSIFDEYGHRKYLNRHEVHDFLEIAKAQSAEVHGFCRLLAETGCRISEALAIDHDHIDTANLYVIFETLKRRRKGVFRRVPISRGLVALLLKIGDVRRGNRIWSWSRTTAWRHVTGVLDAAGVTGPQATPKGFRHGFAVAALGAGAPLNLVQRWLGHSDIQTTSIYAVAVGPEEREIVSRVWQRYHQDAQAPTTARARAKQGRSTQRSLKRRRSASETGSGWQAEPVYFL</sequence>
<evidence type="ECO:0000259" key="4">
    <source>
        <dbReference type="PROSITE" id="PS51898"/>
    </source>
</evidence>